<keyword evidence="2 4" id="KW-0328">Glycosyltransferase</keyword>
<keyword evidence="8" id="KW-1185">Reference proteome</keyword>
<keyword evidence="3 4" id="KW-0808">Transferase</keyword>
<organism evidence="7 8">
    <name type="scientific">Ilex paraguariensis</name>
    <name type="common">yerba mate</name>
    <dbReference type="NCBI Taxonomy" id="185542"/>
    <lineage>
        <taxon>Eukaryota</taxon>
        <taxon>Viridiplantae</taxon>
        <taxon>Streptophyta</taxon>
        <taxon>Embryophyta</taxon>
        <taxon>Tracheophyta</taxon>
        <taxon>Spermatophyta</taxon>
        <taxon>Magnoliopsida</taxon>
        <taxon>eudicotyledons</taxon>
        <taxon>Gunneridae</taxon>
        <taxon>Pentapetalae</taxon>
        <taxon>asterids</taxon>
        <taxon>campanulids</taxon>
        <taxon>Aquifoliales</taxon>
        <taxon>Aquifoliaceae</taxon>
        <taxon>Ilex</taxon>
    </lineage>
</organism>
<dbReference type="PANTHER" id="PTHR48044:SF23">
    <property type="entry name" value="ANTHOCYANIDIN 3-O-GLUCOSYLTRANSFERASE-LIKE"/>
    <property type="match status" value="1"/>
</dbReference>
<dbReference type="FunFam" id="3.40.50.2000:FF:000060">
    <property type="entry name" value="Glycosyltransferase"/>
    <property type="match status" value="1"/>
</dbReference>
<accession>A0ABC8UMY3</accession>
<evidence type="ECO:0000256" key="4">
    <source>
        <dbReference type="RuleBase" id="RU003718"/>
    </source>
</evidence>
<proteinExistence type="inferred from homology"/>
<dbReference type="InterPro" id="IPR002213">
    <property type="entry name" value="UDP_glucos_trans"/>
</dbReference>
<dbReference type="SUPFAM" id="SSF53756">
    <property type="entry name" value="UDP-Glycosyltransferase/glycogen phosphorylase"/>
    <property type="match status" value="1"/>
</dbReference>
<protein>
    <recommendedName>
        <fullName evidence="5">Glycosyltransferase</fullName>
        <ecNumber evidence="5">2.4.1.-</ecNumber>
    </recommendedName>
</protein>
<evidence type="ECO:0000256" key="1">
    <source>
        <dbReference type="ARBA" id="ARBA00009995"/>
    </source>
</evidence>
<dbReference type="GO" id="GO:0009690">
    <property type="term" value="P:cytokinin metabolic process"/>
    <property type="evidence" value="ECO:0007669"/>
    <property type="project" value="UniProtKB-ARBA"/>
</dbReference>
<dbReference type="PROSITE" id="PS00375">
    <property type="entry name" value="UDPGT"/>
    <property type="match status" value="1"/>
</dbReference>
<evidence type="ECO:0000256" key="3">
    <source>
        <dbReference type="ARBA" id="ARBA00022679"/>
    </source>
</evidence>
<evidence type="ECO:0000313" key="8">
    <source>
        <dbReference type="Proteomes" id="UP001642360"/>
    </source>
</evidence>
<dbReference type="FunFam" id="3.40.50.2000:FF:000238">
    <property type="entry name" value="Glycosyltransferase"/>
    <property type="match status" value="1"/>
</dbReference>
<dbReference type="GO" id="GO:0050404">
    <property type="term" value="F:zeatin O-beta-D-xylosyltransferase activity"/>
    <property type="evidence" value="ECO:0007669"/>
    <property type="project" value="UniProtKB-ARBA"/>
</dbReference>
<evidence type="ECO:0000313" key="7">
    <source>
        <dbReference type="EMBL" id="CAK9182426.1"/>
    </source>
</evidence>
<dbReference type="PANTHER" id="PTHR48044">
    <property type="entry name" value="GLYCOSYLTRANSFERASE"/>
    <property type="match status" value="1"/>
</dbReference>
<dbReference type="Pfam" id="PF00201">
    <property type="entry name" value="UDPGT"/>
    <property type="match status" value="1"/>
</dbReference>
<dbReference type="Proteomes" id="UP001642360">
    <property type="component" value="Unassembled WGS sequence"/>
</dbReference>
<dbReference type="EC" id="2.4.1.-" evidence="5"/>
<gene>
    <name evidence="7" type="ORF">ILEXP_LOCUS52572</name>
</gene>
<evidence type="ECO:0000256" key="5">
    <source>
        <dbReference type="RuleBase" id="RU362057"/>
    </source>
</evidence>
<dbReference type="CDD" id="cd03784">
    <property type="entry name" value="GT1_Gtf-like"/>
    <property type="match status" value="1"/>
</dbReference>
<dbReference type="InterPro" id="IPR035595">
    <property type="entry name" value="UDP_glycos_trans_CS"/>
</dbReference>
<dbReference type="Pfam" id="PF26168">
    <property type="entry name" value="Glyco_transf_N"/>
    <property type="match status" value="1"/>
</dbReference>
<feature type="domain" description="Glycosyltransferase N-terminal" evidence="6">
    <location>
        <begin position="20"/>
        <end position="249"/>
    </location>
</feature>
<reference evidence="7 8" key="1">
    <citation type="submission" date="2024-02" db="EMBL/GenBank/DDBJ databases">
        <authorList>
            <person name="Vignale AGUSTIN F."/>
            <person name="Sosa J E."/>
            <person name="Modenutti C."/>
        </authorList>
    </citation>
    <scope>NUCLEOTIDE SEQUENCE [LARGE SCALE GENOMIC DNA]</scope>
</reference>
<dbReference type="GO" id="GO:0016138">
    <property type="term" value="P:glycoside biosynthetic process"/>
    <property type="evidence" value="ECO:0007669"/>
    <property type="project" value="UniProtKB-ARBA"/>
</dbReference>
<dbReference type="InterPro" id="IPR058980">
    <property type="entry name" value="Glyco_transf_N"/>
</dbReference>
<comment type="similarity">
    <text evidence="1 4">Belongs to the UDP-glycosyltransferase family.</text>
</comment>
<sequence>MDHHNPHHHNHGQNSLKETQIAVVMVPIPAQGHLNQLLHLSRLISSYGIPVHYVGTTTHTRQAKLRVHGWDPLSVNNIHFHELPTPSFLSPPQDPNVSFPSHIVPLLYASSKLRDPVATLLQALSTTTKRVVVIHDSLMASLVQDIPSISNTESYSFHSVSAFSSCLFLSVLGRPVSIGQDILKEAPSMESCVTSQLIEFSQTQQEHKNFNSGTLYNTCKVIEDPYLDILAENQTAGTKKQWAIGPFNPVEIWKNTNSSTRHPCLEWLDKQVPKSVIFVSFGTTTSLSDDQIKELAIGLEQSGQKFIWVLRDADKGDIFEGEARKAELPKGYDERVAGRGIVVRDWAPQLEILGHPSTGGFMSHCGWNSCMESMSMGVPIATWPMHSDQPANALLITKVLKVGLLVKDWACRHEIVTSLMVENAVKKLMASTEGDEIRKRAADLGVSIRQSVEDGGLTCMELDSFISHITR</sequence>
<evidence type="ECO:0000259" key="6">
    <source>
        <dbReference type="Pfam" id="PF26168"/>
    </source>
</evidence>
<dbReference type="EMBL" id="CAUOFW020008335">
    <property type="protein sequence ID" value="CAK9182426.1"/>
    <property type="molecule type" value="Genomic_DNA"/>
</dbReference>
<name>A0ABC8UMY3_9AQUA</name>
<evidence type="ECO:0000256" key="2">
    <source>
        <dbReference type="ARBA" id="ARBA00022676"/>
    </source>
</evidence>
<comment type="caution">
    <text evidence="7">The sequence shown here is derived from an EMBL/GenBank/DDBJ whole genome shotgun (WGS) entry which is preliminary data.</text>
</comment>
<dbReference type="AlphaFoldDB" id="A0ABC8UMY3"/>
<dbReference type="Gene3D" id="3.40.50.2000">
    <property type="entry name" value="Glycogen Phosphorylase B"/>
    <property type="match status" value="2"/>
</dbReference>